<keyword evidence="2" id="KW-1185">Reference proteome</keyword>
<name>A0ACC1AI29_9ROSI</name>
<organism evidence="1 2">
    <name type="scientific">Pistacia atlantica</name>
    <dbReference type="NCBI Taxonomy" id="434234"/>
    <lineage>
        <taxon>Eukaryota</taxon>
        <taxon>Viridiplantae</taxon>
        <taxon>Streptophyta</taxon>
        <taxon>Embryophyta</taxon>
        <taxon>Tracheophyta</taxon>
        <taxon>Spermatophyta</taxon>
        <taxon>Magnoliopsida</taxon>
        <taxon>eudicotyledons</taxon>
        <taxon>Gunneridae</taxon>
        <taxon>Pentapetalae</taxon>
        <taxon>rosids</taxon>
        <taxon>malvids</taxon>
        <taxon>Sapindales</taxon>
        <taxon>Anacardiaceae</taxon>
        <taxon>Pistacia</taxon>
    </lineage>
</organism>
<comment type="caution">
    <text evidence="1">The sequence shown here is derived from an EMBL/GenBank/DDBJ whole genome shotgun (WGS) entry which is preliminary data.</text>
</comment>
<dbReference type="EMBL" id="CM047906">
    <property type="protein sequence ID" value="KAJ0086317.1"/>
    <property type="molecule type" value="Genomic_DNA"/>
</dbReference>
<accession>A0ACC1AI29</accession>
<evidence type="ECO:0000313" key="1">
    <source>
        <dbReference type="EMBL" id="KAJ0086317.1"/>
    </source>
</evidence>
<dbReference type="Proteomes" id="UP001164250">
    <property type="component" value="Chromosome 10"/>
</dbReference>
<sequence>MRLRFLFASSQNSKPRFIVQYSSFSKITSDSTSLKPDPIYNHLLGTCVQECKHINTRHLFDERSQRLTHALKTSRIVHAQSLKFGFGSKGLLGNAIVDLYAKCGNVDLAEKVFNRLEERDILAWNSILSIYSKRGLFEHVVKSFGLLCNSGVLPNEFTFAMVLSACAKAVDVNYAGHQLHTVIIKNNFASNLFVGNALVDMYAKSGALKEARQQFERIRNQDHVSWNAIIVGYVQEGDEFEAFNMFRRMNLSWILPDEVSLASILSACANVQGLKQGKQIHCMSVKVGLETSIYSGSSLIDMYAKCGDIGAARKVLSCMPERGVVSMNALVAGYAQNNLEEAIVLYQEMMAERLTPNEITFASLLDACDGHHTFNLGTQIHCLIVKRGLLYDADFLGVSLLDDIRAVLKELTELMKKDRHLPEIESFWHDEM</sequence>
<gene>
    <name evidence="1" type="ORF">Patl1_08142</name>
</gene>
<evidence type="ECO:0000313" key="2">
    <source>
        <dbReference type="Proteomes" id="UP001164250"/>
    </source>
</evidence>
<reference evidence="2" key="1">
    <citation type="journal article" date="2023" name="G3 (Bethesda)">
        <title>Genome assembly and association tests identify interacting loci associated with vigor, precocity, and sex in interspecific pistachio rootstocks.</title>
        <authorList>
            <person name="Palmer W."/>
            <person name="Jacygrad E."/>
            <person name="Sagayaradj S."/>
            <person name="Cavanaugh K."/>
            <person name="Han R."/>
            <person name="Bertier L."/>
            <person name="Beede B."/>
            <person name="Kafkas S."/>
            <person name="Golino D."/>
            <person name="Preece J."/>
            <person name="Michelmore R."/>
        </authorList>
    </citation>
    <scope>NUCLEOTIDE SEQUENCE [LARGE SCALE GENOMIC DNA]</scope>
</reference>
<protein>
    <submittedName>
        <fullName evidence="1">Uncharacterized protein</fullName>
    </submittedName>
</protein>
<proteinExistence type="predicted"/>